<evidence type="ECO:0008006" key="3">
    <source>
        <dbReference type="Google" id="ProtNLM"/>
    </source>
</evidence>
<comment type="caution">
    <text evidence="1">The sequence shown here is derived from an EMBL/GenBank/DDBJ whole genome shotgun (WGS) entry which is preliminary data.</text>
</comment>
<evidence type="ECO:0000313" key="1">
    <source>
        <dbReference type="EMBL" id="NDU99181.1"/>
    </source>
</evidence>
<protein>
    <recommendedName>
        <fullName evidence="3">NUMOD4 domain-containing protein</fullName>
    </recommendedName>
</protein>
<keyword evidence="2" id="KW-1185">Reference proteome</keyword>
<dbReference type="EMBL" id="JAAFZH010000025">
    <property type="protein sequence ID" value="NDU99181.1"/>
    <property type="molecule type" value="Genomic_DNA"/>
</dbReference>
<dbReference type="Proteomes" id="UP000474175">
    <property type="component" value="Unassembled WGS sequence"/>
</dbReference>
<accession>A0A6L9LIW2</accession>
<name>A0A6L9LIW2_9BACT</name>
<reference evidence="1 2" key="1">
    <citation type="submission" date="2020-02" db="EMBL/GenBank/DDBJ databases">
        <title>Draft genome sequence of two Spirosoma agri KCTC 52727 and Spirosoma terrae KCTC 52035.</title>
        <authorList>
            <person name="Rojas J."/>
            <person name="Ambika Manirajan B."/>
            <person name="Suarez C."/>
            <person name="Ratering S."/>
            <person name="Schnell S."/>
        </authorList>
    </citation>
    <scope>NUCLEOTIDE SEQUENCE [LARGE SCALE GENOMIC DNA]</scope>
    <source>
        <strain evidence="1 2">KCTC 52035</strain>
    </source>
</reference>
<gene>
    <name evidence="1" type="ORF">GK108_30160</name>
</gene>
<proteinExistence type="predicted"/>
<dbReference type="RefSeq" id="WP_163955314.1">
    <property type="nucleotide sequence ID" value="NZ_JAAFZH010000025.1"/>
</dbReference>
<dbReference type="AlphaFoldDB" id="A0A6L9LIW2"/>
<organism evidence="1 2">
    <name type="scientific">Spirosoma terrae</name>
    <dbReference type="NCBI Taxonomy" id="1968276"/>
    <lineage>
        <taxon>Bacteria</taxon>
        <taxon>Pseudomonadati</taxon>
        <taxon>Bacteroidota</taxon>
        <taxon>Cytophagia</taxon>
        <taxon>Cytophagales</taxon>
        <taxon>Cytophagaceae</taxon>
        <taxon>Spirosoma</taxon>
    </lineage>
</organism>
<evidence type="ECO:0000313" key="2">
    <source>
        <dbReference type="Proteomes" id="UP000474175"/>
    </source>
</evidence>
<sequence length="76" mass="9068">MPLSVCRIWDIEGYPNYFFDADGQLYRITPRGDIKPGRRTVKRYTQGYVLKSRFYSLSQLRLMLRRHDPTDHPTGF</sequence>